<keyword evidence="2" id="KW-0677">Repeat</keyword>
<evidence type="ECO:0000256" key="2">
    <source>
        <dbReference type="ARBA" id="ARBA00022737"/>
    </source>
</evidence>
<evidence type="ECO:0000256" key="3">
    <source>
        <dbReference type="PROSITE-ProRule" id="PRU00221"/>
    </source>
</evidence>
<evidence type="ECO:0000313" key="6">
    <source>
        <dbReference type="Proteomes" id="UP001152592"/>
    </source>
</evidence>
<feature type="compositionally biased region" description="Basic and acidic residues" evidence="4">
    <location>
        <begin position="60"/>
        <end position="85"/>
    </location>
</feature>
<dbReference type="OrthoDB" id="10264376at2759"/>
<evidence type="ECO:0000256" key="1">
    <source>
        <dbReference type="ARBA" id="ARBA00022574"/>
    </source>
</evidence>
<dbReference type="InterPro" id="IPR036322">
    <property type="entry name" value="WD40_repeat_dom_sf"/>
</dbReference>
<dbReference type="PANTHER" id="PTHR16017:SF0">
    <property type="entry name" value="WD REPEAT-CONTAINING PROTEIN 70"/>
    <property type="match status" value="1"/>
</dbReference>
<dbReference type="EMBL" id="CAJVPD010000242">
    <property type="protein sequence ID" value="CAG8388788.1"/>
    <property type="molecule type" value="Genomic_DNA"/>
</dbReference>
<dbReference type="AlphaFoldDB" id="A0A9W4JED1"/>
<dbReference type="SUPFAM" id="SSF50978">
    <property type="entry name" value="WD40 repeat-like"/>
    <property type="match status" value="1"/>
</dbReference>
<gene>
    <name evidence="5" type="ORF">PSALAMII_LOCUS6492</name>
</gene>
<accession>A0A9W4JED1</accession>
<feature type="compositionally biased region" description="Acidic residues" evidence="4">
    <location>
        <begin position="106"/>
        <end position="122"/>
    </location>
</feature>
<feature type="repeat" description="WD" evidence="3">
    <location>
        <begin position="130"/>
        <end position="171"/>
    </location>
</feature>
<evidence type="ECO:0000313" key="5">
    <source>
        <dbReference type="EMBL" id="CAG8388788.1"/>
    </source>
</evidence>
<sequence length="204" mass="22605">MPQLPGINPYRRGCKHAKQAHYQAHLRACRKLPPQFTMDDFDEDAFNKFFPSSFGKQAKTIDVDTQIDRSKRVEVSAPKTEEKELSTSAAAAQPEASDDEKKNSDSDSDDDSDDSDDDEDEFPVSHELVLKSHERAVTTMTVDPSGARLITGSSDCNLKLHDFASMTPSTLRSFKTVDPSARQTSASQDTHPVNFVAFNPIAPR</sequence>
<evidence type="ECO:0000256" key="4">
    <source>
        <dbReference type="SAM" id="MobiDB-lite"/>
    </source>
</evidence>
<dbReference type="Proteomes" id="UP001152592">
    <property type="component" value="Unassembled WGS sequence"/>
</dbReference>
<dbReference type="InterPro" id="IPR051858">
    <property type="entry name" value="WD_repeat_GAD-1"/>
</dbReference>
<dbReference type="PROSITE" id="PS50082">
    <property type="entry name" value="WD_REPEATS_2"/>
    <property type="match status" value="1"/>
</dbReference>
<dbReference type="Pfam" id="PF00400">
    <property type="entry name" value="WD40"/>
    <property type="match status" value="1"/>
</dbReference>
<reference evidence="5" key="1">
    <citation type="submission" date="2021-07" db="EMBL/GenBank/DDBJ databases">
        <authorList>
            <person name="Branca A.L. A."/>
        </authorList>
    </citation>
    <scope>NUCLEOTIDE SEQUENCE</scope>
</reference>
<proteinExistence type="predicted"/>
<name>A0A9W4JED1_9EURO</name>
<dbReference type="GO" id="GO:0035861">
    <property type="term" value="C:site of double-strand break"/>
    <property type="evidence" value="ECO:0007669"/>
    <property type="project" value="TreeGrafter"/>
</dbReference>
<dbReference type="GO" id="GO:0005634">
    <property type="term" value="C:nucleus"/>
    <property type="evidence" value="ECO:0007669"/>
    <property type="project" value="TreeGrafter"/>
</dbReference>
<dbReference type="PANTHER" id="PTHR16017">
    <property type="entry name" value="GASTRULATION DEFECTIVE PROTEIN 1-RELATED"/>
    <property type="match status" value="1"/>
</dbReference>
<dbReference type="Gene3D" id="2.130.10.10">
    <property type="entry name" value="YVTN repeat-like/Quinoprotein amine dehydrogenase"/>
    <property type="match status" value="1"/>
</dbReference>
<organism evidence="5 6">
    <name type="scientific">Penicillium salamii</name>
    <dbReference type="NCBI Taxonomy" id="1612424"/>
    <lineage>
        <taxon>Eukaryota</taxon>
        <taxon>Fungi</taxon>
        <taxon>Dikarya</taxon>
        <taxon>Ascomycota</taxon>
        <taxon>Pezizomycotina</taxon>
        <taxon>Eurotiomycetes</taxon>
        <taxon>Eurotiomycetidae</taxon>
        <taxon>Eurotiales</taxon>
        <taxon>Aspergillaceae</taxon>
        <taxon>Penicillium</taxon>
    </lineage>
</organism>
<keyword evidence="1 3" id="KW-0853">WD repeat</keyword>
<dbReference type="SMART" id="SM00320">
    <property type="entry name" value="WD40"/>
    <property type="match status" value="1"/>
</dbReference>
<feature type="region of interest" description="Disordered" evidence="4">
    <location>
        <begin position="60"/>
        <end position="130"/>
    </location>
</feature>
<dbReference type="InterPro" id="IPR001680">
    <property type="entry name" value="WD40_rpt"/>
</dbReference>
<comment type="caution">
    <text evidence="5">The sequence shown here is derived from an EMBL/GenBank/DDBJ whole genome shotgun (WGS) entry which is preliminary data.</text>
</comment>
<dbReference type="InterPro" id="IPR015943">
    <property type="entry name" value="WD40/YVTN_repeat-like_dom_sf"/>
</dbReference>
<protein>
    <submittedName>
        <fullName evidence="5">Uncharacterized protein</fullName>
    </submittedName>
</protein>